<dbReference type="OrthoDB" id="2851338at2759"/>
<accession>A0A9P9D034</accession>
<proteinExistence type="predicted"/>
<reference evidence="2" key="1">
    <citation type="journal article" date="2021" name="Nat. Commun.">
        <title>Genetic determinants of endophytism in the Arabidopsis root mycobiome.</title>
        <authorList>
            <person name="Mesny F."/>
            <person name="Miyauchi S."/>
            <person name="Thiergart T."/>
            <person name="Pickel B."/>
            <person name="Atanasova L."/>
            <person name="Karlsson M."/>
            <person name="Huettel B."/>
            <person name="Barry K.W."/>
            <person name="Haridas S."/>
            <person name="Chen C."/>
            <person name="Bauer D."/>
            <person name="Andreopoulos W."/>
            <person name="Pangilinan J."/>
            <person name="LaButti K."/>
            <person name="Riley R."/>
            <person name="Lipzen A."/>
            <person name="Clum A."/>
            <person name="Drula E."/>
            <person name="Henrissat B."/>
            <person name="Kohler A."/>
            <person name="Grigoriev I.V."/>
            <person name="Martin F.M."/>
            <person name="Hacquard S."/>
        </authorList>
    </citation>
    <scope>NUCLEOTIDE SEQUENCE</scope>
    <source>
        <strain evidence="2">MPI-CAGE-AT-0147</strain>
    </source>
</reference>
<name>A0A9P9D034_9HYPO</name>
<evidence type="ECO:0000313" key="2">
    <source>
        <dbReference type="EMBL" id="KAH7110153.1"/>
    </source>
</evidence>
<evidence type="ECO:0000259" key="1">
    <source>
        <dbReference type="Pfam" id="PF00561"/>
    </source>
</evidence>
<dbReference type="Pfam" id="PF00561">
    <property type="entry name" value="Abhydrolase_1"/>
    <property type="match status" value="1"/>
</dbReference>
<evidence type="ECO:0000313" key="3">
    <source>
        <dbReference type="Proteomes" id="UP000738349"/>
    </source>
</evidence>
<gene>
    <name evidence="2" type="ORF">EDB81DRAFT_927389</name>
</gene>
<dbReference type="Proteomes" id="UP000738349">
    <property type="component" value="Unassembled WGS sequence"/>
</dbReference>
<feature type="domain" description="AB hydrolase-1" evidence="1">
    <location>
        <begin position="33"/>
        <end position="141"/>
    </location>
</feature>
<dbReference type="PANTHER" id="PTHR43194">
    <property type="entry name" value="HYDROLASE ALPHA/BETA FOLD FAMILY"/>
    <property type="match status" value="1"/>
</dbReference>
<dbReference type="AlphaFoldDB" id="A0A9P9D034"/>
<dbReference type="InterPro" id="IPR050228">
    <property type="entry name" value="Carboxylesterase_BioH"/>
</dbReference>
<organism evidence="2 3">
    <name type="scientific">Dactylonectria macrodidyma</name>
    <dbReference type="NCBI Taxonomy" id="307937"/>
    <lineage>
        <taxon>Eukaryota</taxon>
        <taxon>Fungi</taxon>
        <taxon>Dikarya</taxon>
        <taxon>Ascomycota</taxon>
        <taxon>Pezizomycotina</taxon>
        <taxon>Sordariomycetes</taxon>
        <taxon>Hypocreomycetidae</taxon>
        <taxon>Hypocreales</taxon>
        <taxon>Nectriaceae</taxon>
        <taxon>Dactylonectria</taxon>
    </lineage>
</organism>
<comment type="caution">
    <text evidence="2">The sequence shown here is derived from an EMBL/GenBank/DDBJ whole genome shotgun (WGS) entry which is preliminary data.</text>
</comment>
<dbReference type="Gene3D" id="3.40.50.1820">
    <property type="entry name" value="alpha/beta hydrolase"/>
    <property type="match status" value="1"/>
</dbReference>
<keyword evidence="3" id="KW-1185">Reference proteome</keyword>
<dbReference type="InterPro" id="IPR000073">
    <property type="entry name" value="AB_hydrolase_1"/>
</dbReference>
<sequence>MASNSSPNFFSLSDTRTIAYELSTASNNGRTGPTIVLANSICAPYRTWDRVVPALLAKGFNVLRYDQPGHGESSAHLEDVTRTNFSTLADDAVSLLQHLGISRLAAWIGVSMGAVTGAYVAAAKPGLIERLVICDTLNCSPGNAGVQDTLTPRAEAVRLDESKLSEITNGMANKWFSPSWKDNNPSEFDAIRAAMMTTTPLGFRACVNALTAPSFNLLHLAATLGDSVESVTLLVGELDGDLPRSMKALHEAIQTGFDKAGNRALVYFHMVPDAGHLFYIDSLPAFLKIVCTTVEI</sequence>
<dbReference type="SUPFAM" id="SSF53474">
    <property type="entry name" value="alpha/beta-Hydrolases"/>
    <property type="match status" value="1"/>
</dbReference>
<dbReference type="InterPro" id="IPR029058">
    <property type="entry name" value="AB_hydrolase_fold"/>
</dbReference>
<protein>
    <submittedName>
        <fullName evidence="2">3-oxoadipate enol-lactonase</fullName>
    </submittedName>
</protein>
<dbReference type="EMBL" id="JAGMUV010000047">
    <property type="protein sequence ID" value="KAH7110153.1"/>
    <property type="molecule type" value="Genomic_DNA"/>
</dbReference>
<dbReference type="PANTHER" id="PTHR43194:SF2">
    <property type="entry name" value="PEROXISOMAL MEMBRANE PROTEIN LPX1"/>
    <property type="match status" value="1"/>
</dbReference>